<evidence type="ECO:0000313" key="2">
    <source>
        <dbReference type="EMBL" id="UUF09598.1"/>
    </source>
</evidence>
<accession>A0A9Q9FFK7</accession>
<protein>
    <submittedName>
        <fullName evidence="2">Uncharacterized protein</fullName>
    </submittedName>
</protein>
<sequence>MKRWIVILMLGIYLCGCEKKSEPINDEVSEEHQRLLIMDEVNREDYESNRFYAMGDPVVFLSGDQNDVLWQVTLTDYEVIQDSHEGFKKALVLHFNYRYFMPEFIMSQTLQSVVHPTVFYQDIALKPQSLAEATIAYNIGNYAKSPHILYEPIVNDEMICKLVYLQANTDQSCFNYYSYAGPGEYLISFESGKGEHFNYMINVKE</sequence>
<evidence type="ECO:0000313" key="4">
    <source>
        <dbReference type="Proteomes" id="UP001058072"/>
    </source>
</evidence>
<reference evidence="2 3" key="1">
    <citation type="submission" date="2021-03" db="EMBL/GenBank/DDBJ databases">
        <title>Comparative Genomics and Metabolomics in the genus Turicibacter.</title>
        <authorList>
            <person name="Maki J."/>
            <person name="Looft T."/>
        </authorList>
    </citation>
    <scope>NUCLEOTIDE SEQUENCE</scope>
    <source>
        <strain evidence="2">ISU324</strain>
        <strain evidence="1 3">MMM721</strain>
    </source>
</reference>
<gene>
    <name evidence="1" type="ORF">J0J69_00130</name>
    <name evidence="2" type="ORF">J0J70_06575</name>
</gene>
<dbReference type="AlphaFoldDB" id="A0A9Q9FFK7"/>
<evidence type="ECO:0000313" key="1">
    <source>
        <dbReference type="EMBL" id="UUF06039.1"/>
    </source>
</evidence>
<dbReference type="Proteomes" id="UP001058072">
    <property type="component" value="Chromosome"/>
</dbReference>
<name>A0A9Q9FFK7_9FIRM</name>
<organism evidence="2 4">
    <name type="scientific">Turicibacter bilis</name>
    <dbReference type="NCBI Taxonomy" id="2735723"/>
    <lineage>
        <taxon>Bacteria</taxon>
        <taxon>Bacillati</taxon>
        <taxon>Bacillota</taxon>
        <taxon>Erysipelotrichia</taxon>
        <taxon>Erysipelotrichales</taxon>
        <taxon>Turicibacteraceae</taxon>
        <taxon>Turicibacter</taxon>
    </lineage>
</organism>
<dbReference type="Proteomes" id="UP001058016">
    <property type="component" value="Chromosome"/>
</dbReference>
<keyword evidence="3" id="KW-1185">Reference proteome</keyword>
<dbReference type="EMBL" id="CP071250">
    <property type="protein sequence ID" value="UUF09598.1"/>
    <property type="molecule type" value="Genomic_DNA"/>
</dbReference>
<dbReference type="RefSeq" id="WP_055305330.1">
    <property type="nucleotide sequence ID" value="NZ_CP071249.1"/>
</dbReference>
<dbReference type="EMBL" id="CP071249">
    <property type="protein sequence ID" value="UUF06039.1"/>
    <property type="molecule type" value="Genomic_DNA"/>
</dbReference>
<evidence type="ECO:0000313" key="3">
    <source>
        <dbReference type="Proteomes" id="UP001058016"/>
    </source>
</evidence>
<proteinExistence type="predicted"/>